<feature type="non-terminal residue" evidence="4">
    <location>
        <position position="505"/>
    </location>
</feature>
<feature type="compositionally biased region" description="Low complexity" evidence="1">
    <location>
        <begin position="199"/>
        <end position="208"/>
    </location>
</feature>
<dbReference type="GO" id="GO:0005829">
    <property type="term" value="C:cytosol"/>
    <property type="evidence" value="ECO:0007669"/>
    <property type="project" value="TreeGrafter"/>
</dbReference>
<dbReference type="Pfam" id="PF04707">
    <property type="entry name" value="PRELI"/>
    <property type="match status" value="1"/>
</dbReference>
<dbReference type="Pfam" id="PF00650">
    <property type="entry name" value="CRAL_TRIO"/>
    <property type="match status" value="1"/>
</dbReference>
<evidence type="ECO:0000313" key="4">
    <source>
        <dbReference type="EMBL" id="KAJ3614482.1"/>
    </source>
</evidence>
<dbReference type="InterPro" id="IPR036273">
    <property type="entry name" value="CRAL/TRIO_N_dom_sf"/>
</dbReference>
<evidence type="ECO:0000259" key="3">
    <source>
        <dbReference type="PROSITE" id="PS50904"/>
    </source>
</evidence>
<name>A0A9Q0EVQ2_9TELE</name>
<dbReference type="CDD" id="cd00170">
    <property type="entry name" value="SEC14"/>
    <property type="match status" value="1"/>
</dbReference>
<dbReference type="SUPFAM" id="SSF52087">
    <property type="entry name" value="CRAL/TRIO domain"/>
    <property type="match status" value="1"/>
</dbReference>
<dbReference type="Pfam" id="PF03765">
    <property type="entry name" value="CRAL_TRIO_N"/>
    <property type="match status" value="1"/>
</dbReference>
<evidence type="ECO:0000259" key="2">
    <source>
        <dbReference type="PROSITE" id="PS50191"/>
    </source>
</evidence>
<reference evidence="4" key="1">
    <citation type="submission" date="2022-07" db="EMBL/GenBank/DDBJ databases">
        <title>Chromosome-level genome of Muraenolepis orangiensis.</title>
        <authorList>
            <person name="Kim J."/>
        </authorList>
    </citation>
    <scope>NUCLEOTIDE SEQUENCE</scope>
    <source>
        <strain evidence="4">KU_S4_2022</strain>
        <tissue evidence="4">Muscle</tissue>
    </source>
</reference>
<dbReference type="EMBL" id="JANIIK010000034">
    <property type="protein sequence ID" value="KAJ3614482.1"/>
    <property type="molecule type" value="Genomic_DNA"/>
</dbReference>
<evidence type="ECO:0000313" key="5">
    <source>
        <dbReference type="Proteomes" id="UP001148018"/>
    </source>
</evidence>
<dbReference type="SMART" id="SM00516">
    <property type="entry name" value="SEC14"/>
    <property type="match status" value="1"/>
</dbReference>
<evidence type="ECO:0000256" key="1">
    <source>
        <dbReference type="SAM" id="MobiDB-lite"/>
    </source>
</evidence>
<dbReference type="GO" id="GO:0039552">
    <property type="term" value="F:RIG-I binding"/>
    <property type="evidence" value="ECO:0007669"/>
    <property type="project" value="TreeGrafter"/>
</dbReference>
<keyword evidence="5" id="KW-1185">Reference proteome</keyword>
<dbReference type="InterPro" id="IPR051064">
    <property type="entry name" value="SEC14/CRAL-TRIO_domain"/>
</dbReference>
<sequence>VVSAIAIPTMVQKYQSPVRVYKHPFELVMAAYERRFPTCHLIPMFVASDVVNEDTSEDGSVHKVERRCALDVDAPRLLKRIAGVDYVYFIQRNTLNRKERALHIESHNETFSNRVIIHETCCYSGTKQWGVFTTASLDIKSFFGFESTVEKIAMKQYASSINKGKEIIEFYLKELEDEGISRVDPWTPSSHPLPPPTTRPTSLFTSPTVAPELGDSTPLEASPVALPDDQAGTPEDKLDIPKDEHILRFLRARDFNMDKARESLCQSLTWRKQHQVDYLLETWDSPQVLHDYYTGDWHHHDRDGRPLYILRLGQMDTKGLVRALGEESLLRHVLSINEEGLRRCEENTKVFGRPISCWTCLVDLEGLNMRHLWRPGVKALLRIIEVVEANYPETLGRLLILRAPRVFPVLPFIDENTRKKFLIYAGNDYQGPGGLLDYIDKECEVPEGGLVPKSLYRTTEELENEDVRMWTETIYQSASVFKGAPHELPSLLASMCHHKLAILMH</sequence>
<feature type="domain" description="PRELI/MSF1" evidence="3">
    <location>
        <begin position="12"/>
        <end position="180"/>
    </location>
</feature>
<feature type="region of interest" description="Disordered" evidence="1">
    <location>
        <begin position="183"/>
        <end position="238"/>
    </location>
</feature>
<dbReference type="PROSITE" id="PS50904">
    <property type="entry name" value="PRELI_MSF1"/>
    <property type="match status" value="1"/>
</dbReference>
<dbReference type="PROSITE" id="PS50191">
    <property type="entry name" value="CRAL_TRIO"/>
    <property type="match status" value="1"/>
</dbReference>
<protein>
    <recommendedName>
        <fullName evidence="6">SEC14-like protein 1</fullName>
    </recommendedName>
</protein>
<proteinExistence type="predicted"/>
<dbReference type="AlphaFoldDB" id="A0A9Q0EVQ2"/>
<dbReference type="InterPro" id="IPR001251">
    <property type="entry name" value="CRAL-TRIO_dom"/>
</dbReference>
<organism evidence="4 5">
    <name type="scientific">Muraenolepis orangiensis</name>
    <name type="common">Patagonian moray cod</name>
    <dbReference type="NCBI Taxonomy" id="630683"/>
    <lineage>
        <taxon>Eukaryota</taxon>
        <taxon>Metazoa</taxon>
        <taxon>Chordata</taxon>
        <taxon>Craniata</taxon>
        <taxon>Vertebrata</taxon>
        <taxon>Euteleostomi</taxon>
        <taxon>Actinopterygii</taxon>
        <taxon>Neopterygii</taxon>
        <taxon>Teleostei</taxon>
        <taxon>Neoteleostei</taxon>
        <taxon>Acanthomorphata</taxon>
        <taxon>Zeiogadaria</taxon>
        <taxon>Gadariae</taxon>
        <taxon>Gadiformes</taxon>
        <taxon>Muraenolepidoidei</taxon>
        <taxon>Muraenolepididae</taxon>
        <taxon>Muraenolepis</taxon>
    </lineage>
</organism>
<dbReference type="Gene3D" id="3.40.525.10">
    <property type="entry name" value="CRAL-TRIO lipid binding domain"/>
    <property type="match status" value="1"/>
</dbReference>
<dbReference type="PANTHER" id="PTHR23324:SF51">
    <property type="entry name" value="SEC14-LIKE PROTEIN 1"/>
    <property type="match status" value="1"/>
</dbReference>
<dbReference type="InterPro" id="IPR011074">
    <property type="entry name" value="CRAL/TRIO_N_dom"/>
</dbReference>
<dbReference type="SMART" id="SM01100">
    <property type="entry name" value="CRAL_TRIO_N"/>
    <property type="match status" value="1"/>
</dbReference>
<accession>A0A9Q0EVQ2</accession>
<comment type="caution">
    <text evidence="4">The sequence shown here is derived from an EMBL/GenBank/DDBJ whole genome shotgun (WGS) entry which is preliminary data.</text>
</comment>
<gene>
    <name evidence="4" type="ORF">NHX12_018054</name>
</gene>
<dbReference type="InterPro" id="IPR036865">
    <property type="entry name" value="CRAL-TRIO_dom_sf"/>
</dbReference>
<evidence type="ECO:0008006" key="6">
    <source>
        <dbReference type="Google" id="ProtNLM"/>
    </source>
</evidence>
<dbReference type="GO" id="GO:0039536">
    <property type="term" value="P:negative regulation of RIG-I signaling pathway"/>
    <property type="evidence" value="ECO:0007669"/>
    <property type="project" value="TreeGrafter"/>
</dbReference>
<dbReference type="InterPro" id="IPR006797">
    <property type="entry name" value="PRELI/MSF1_dom"/>
</dbReference>
<dbReference type="PANTHER" id="PTHR23324">
    <property type="entry name" value="SEC14 RELATED PROTEIN"/>
    <property type="match status" value="1"/>
</dbReference>
<feature type="domain" description="CRAL-TRIO" evidence="2">
    <location>
        <begin position="285"/>
        <end position="463"/>
    </location>
</feature>
<dbReference type="SUPFAM" id="SSF46938">
    <property type="entry name" value="CRAL/TRIO N-terminal domain"/>
    <property type="match status" value="1"/>
</dbReference>
<dbReference type="OrthoDB" id="30289at2759"/>
<dbReference type="Proteomes" id="UP001148018">
    <property type="component" value="Unassembled WGS sequence"/>
</dbReference>